<comment type="caution">
    <text evidence="4">The sequence shown here is derived from an EMBL/GenBank/DDBJ whole genome shotgun (WGS) entry which is preliminary data.</text>
</comment>
<evidence type="ECO:0000256" key="2">
    <source>
        <dbReference type="ARBA" id="ARBA00022729"/>
    </source>
</evidence>
<keyword evidence="1" id="KW-0812">Transmembrane</keyword>
<dbReference type="PROSITE" id="PS51257">
    <property type="entry name" value="PROKAR_LIPOPROTEIN"/>
    <property type="match status" value="1"/>
</dbReference>
<dbReference type="InterPro" id="IPR039910">
    <property type="entry name" value="D15-like"/>
</dbReference>
<dbReference type="Gene3D" id="2.40.160.50">
    <property type="entry name" value="membrane protein fhac: a member of the omp85/tpsb transporter family"/>
    <property type="match status" value="1"/>
</dbReference>
<dbReference type="PANTHER" id="PTHR12815:SF47">
    <property type="entry name" value="TRANSLOCATION AND ASSEMBLY MODULE SUBUNIT TAMA"/>
    <property type="match status" value="1"/>
</dbReference>
<keyword evidence="3" id="KW-0998">Cell outer membrane</keyword>
<dbReference type="EMBL" id="VAJM01000006">
    <property type="protein sequence ID" value="TLM91718.1"/>
    <property type="molecule type" value="Genomic_DNA"/>
</dbReference>
<keyword evidence="2" id="KW-0732">Signal</keyword>
<accession>A0A5R8WNS1</accession>
<protein>
    <recommendedName>
        <fullName evidence="6">Bacterial surface antigen (D15) domain-containing protein</fullName>
    </recommendedName>
</protein>
<dbReference type="PANTHER" id="PTHR12815">
    <property type="entry name" value="SORTING AND ASSEMBLY MACHINERY SAMM50 PROTEIN FAMILY MEMBER"/>
    <property type="match status" value="1"/>
</dbReference>
<reference evidence="4 5" key="1">
    <citation type="submission" date="2019-05" db="EMBL/GenBank/DDBJ databases">
        <title>Hymenobacter edaphi sp. nov., isolated from abandoned arsenic-contaminated farmland soil.</title>
        <authorList>
            <person name="Nie L."/>
        </authorList>
    </citation>
    <scope>NUCLEOTIDE SEQUENCE [LARGE SCALE GENOMIC DNA]</scope>
    <source>
        <strain evidence="4 5">1-3-3-8</strain>
    </source>
</reference>
<evidence type="ECO:0000313" key="5">
    <source>
        <dbReference type="Proteomes" id="UP000305517"/>
    </source>
</evidence>
<evidence type="ECO:0000313" key="4">
    <source>
        <dbReference type="EMBL" id="TLM91718.1"/>
    </source>
</evidence>
<dbReference type="RefSeq" id="WP_138078607.1">
    <property type="nucleotide sequence ID" value="NZ_VAJM01000006.1"/>
</dbReference>
<evidence type="ECO:0008006" key="6">
    <source>
        <dbReference type="Google" id="ProtNLM"/>
    </source>
</evidence>
<sequence length="861" mass="97038">MIRPFGWAPRRGVTWLAGMAVAAQLAAGCSPLHLLGPKQRLLSTVRIEGARQLEKDQLDALLRQRPNRRFPVPQLAIYNLGYTFYHPQRLQAKLDTTQHVYAARIAAAGTDSVAVGKLLQKRERRIQRLQRKLDKGNAIMRIGEPPVIYDSTLTALTTEQMGIYLRSKGFFRTRVAYTDNPPEPLGYFSRLFGQADSVKAPAPGTPRSRRVTVEYQVHEGPRFLVKQLRYDIPDTAVARLIRGDTTQQLLHVGQPYDEALIGQERARLETLLKNHGYYDFQARYITLEADTSFAPTTVRLLVQVANPENAAHHQVYRVRRVSFVADAGVNRFGLQRDTVRRNGIDYLAYNHRFSTRILDRKLLVRPGEQYSLTNTIQTQRQLSNLDVFRYTSINYQKPPVADSLQGVLDATVSTTPQKRAQYSSEIGGTYVATLPGPFGNFRVRIRNVFGGAEVLDLGLRAGLEGQFPLTGNTNSKPDQPQLTTQLGANVNLILPQFLVPWRTNHYFTNYSPRTRLTASATYVGRPEYKRTNLEASYDYIWERNAYHQFIFTPLDVSLVFTNNFDPGFRKTLERLPNGASLLRSFQSVLVPSINATSLYNDNDFTQTRDARYLRLFAELGGPFRGLYTVNGDSTDHDVGGSNIAVYDFVRLSADYRRYHKLSAHQFLVWRLNGGLATALTNTRLNGRAGQPTAFIIPYDRYVFAGGGSSVRAWYPRRLGTGGYIPRDKDGNPTDAETFEQPGEVLLEGSVEYRFPLYDFINGAVFTDFGNVWALRGGAGRPGSTFEFNRFYREFAVGSGLGLRFDFTFLIVRLDFAAKVYNPVVTQGSKFVLPNVSVFNLNKQDGSEANPVRLNIGIGYPF</sequence>
<name>A0A5R8WNS1_9BACT</name>
<proteinExistence type="predicted"/>
<evidence type="ECO:0000256" key="1">
    <source>
        <dbReference type="ARBA" id="ARBA00022692"/>
    </source>
</evidence>
<dbReference type="AlphaFoldDB" id="A0A5R8WNS1"/>
<dbReference type="OrthoDB" id="9814535at2"/>
<organism evidence="4 5">
    <name type="scientific">Hymenobacter jeollabukensis</name>
    <dbReference type="NCBI Taxonomy" id="2025313"/>
    <lineage>
        <taxon>Bacteria</taxon>
        <taxon>Pseudomonadati</taxon>
        <taxon>Bacteroidota</taxon>
        <taxon>Cytophagia</taxon>
        <taxon>Cytophagales</taxon>
        <taxon>Hymenobacteraceae</taxon>
        <taxon>Hymenobacter</taxon>
    </lineage>
</organism>
<dbReference type="Proteomes" id="UP000305517">
    <property type="component" value="Unassembled WGS sequence"/>
</dbReference>
<keyword evidence="3" id="KW-0472">Membrane</keyword>
<evidence type="ECO:0000256" key="3">
    <source>
        <dbReference type="ARBA" id="ARBA00023237"/>
    </source>
</evidence>
<gene>
    <name evidence="4" type="ORF">FDY95_14240</name>
</gene>
<keyword evidence="5" id="KW-1185">Reference proteome</keyword>